<dbReference type="RefSeq" id="WP_100306131.1">
    <property type="nucleotide sequence ID" value="NZ_PGET01000001.1"/>
</dbReference>
<proteinExistence type="predicted"/>
<dbReference type="SUPFAM" id="SSF51445">
    <property type="entry name" value="(Trans)glycosidases"/>
    <property type="match status" value="1"/>
</dbReference>
<dbReference type="EMBL" id="PGET01000001">
    <property type="protein sequence ID" value="PJJ29794.1"/>
    <property type="molecule type" value="Genomic_DNA"/>
</dbReference>
<dbReference type="Proteomes" id="UP000231092">
    <property type="component" value="Unassembled WGS sequence"/>
</dbReference>
<dbReference type="Pfam" id="PF05913">
    <property type="entry name" value="MupG_C"/>
    <property type="match status" value="1"/>
</dbReference>
<feature type="domain" description="6-phospho-N-acetylmuramidase C-terminal" evidence="1">
    <location>
        <begin position="251"/>
        <end position="361"/>
    </location>
</feature>
<dbReference type="InterPro" id="IPR017853">
    <property type="entry name" value="GH"/>
</dbReference>
<sequence length="367" mass="41735">MGRLGISLYPEHSTPERDKEYIQLAGKYGFQRIFTCLLSVGNKNKDEMIHEFRDMIDTAHEYGMEVILDVAPPVFEALGASYDNLAPFKEMHADGIRLDIGFDGMKEAAMSYNCEGLKIELNASTDPSYVSNIMNHHPVPERIITCHNFYPQKYTGISLEHFDYCNREMKKHGLKVAAFVSSNNGNTFGPWPVNEGLCTLEMHRGLPVDAQVRHLLATRMVDDVIIANAYASEEELKACASVIPGKLMFGLCLEKELTETEREILYFDRQHVIRGDISEYMIRSTWPRVVFADKSVPPANTRDLKRGDVVILNDGYSRYKGELHVVLKDMPNDGRKNVIGHIPDYELVLLDYIKPWKLFGFTEVSFA</sequence>
<dbReference type="Pfam" id="PF19200">
    <property type="entry name" value="MupG_N"/>
    <property type="match status" value="1"/>
</dbReference>
<dbReference type="InterPro" id="IPR008589">
    <property type="entry name" value="MupG"/>
</dbReference>
<protein>
    <recommendedName>
        <fullName evidence="5">Outer surface protein</fullName>
    </recommendedName>
</protein>
<dbReference type="PANTHER" id="PTHR38435:SF1">
    <property type="entry name" value="DUF871 DOMAIN-CONTAINING PROTEIN"/>
    <property type="match status" value="1"/>
</dbReference>
<dbReference type="InterPro" id="IPR029000">
    <property type="entry name" value="Cyclophilin-like_dom_sf"/>
</dbReference>
<name>A0A2M8Z8P9_9FIRM</name>
<dbReference type="AlphaFoldDB" id="A0A2M8Z8P9"/>
<evidence type="ECO:0000313" key="4">
    <source>
        <dbReference type="Proteomes" id="UP000231092"/>
    </source>
</evidence>
<evidence type="ECO:0000259" key="2">
    <source>
        <dbReference type="Pfam" id="PF19200"/>
    </source>
</evidence>
<dbReference type="Gene3D" id="3.20.20.70">
    <property type="entry name" value="Aldolase class I"/>
    <property type="match status" value="1"/>
</dbReference>
<dbReference type="OrthoDB" id="5809921at2"/>
<dbReference type="InterPro" id="IPR013785">
    <property type="entry name" value="Aldolase_TIM"/>
</dbReference>
<evidence type="ECO:0008006" key="5">
    <source>
        <dbReference type="Google" id="ProtNLM"/>
    </source>
</evidence>
<dbReference type="CDD" id="cd00551">
    <property type="entry name" value="AmyAc_family"/>
    <property type="match status" value="1"/>
</dbReference>
<accession>A0A2M8Z8P9</accession>
<feature type="domain" description="6-phospho-N-acetylmuramidase N-terminal" evidence="2">
    <location>
        <begin position="4"/>
        <end position="240"/>
    </location>
</feature>
<comment type="caution">
    <text evidence="3">The sequence shown here is derived from an EMBL/GenBank/DDBJ whole genome shotgun (WGS) entry which is preliminary data.</text>
</comment>
<reference evidence="3 4" key="1">
    <citation type="submission" date="2017-11" db="EMBL/GenBank/DDBJ databases">
        <title>Understudied soil microbes with underappreciated capabilities: Untangling the Clostridium saccharolyticum group.</title>
        <authorList>
            <person name="Leschine S."/>
        </authorList>
    </citation>
    <scope>NUCLEOTIDE SEQUENCE [LARGE SCALE GENOMIC DNA]</scope>
    <source>
        <strain evidence="3 4">18A</strain>
    </source>
</reference>
<dbReference type="InterPro" id="IPR043797">
    <property type="entry name" value="MupG_N"/>
</dbReference>
<dbReference type="Gene3D" id="2.40.100.10">
    <property type="entry name" value="Cyclophilin-like"/>
    <property type="match status" value="1"/>
</dbReference>
<dbReference type="SUPFAM" id="SSF50891">
    <property type="entry name" value="Cyclophilin-like"/>
    <property type="match status" value="1"/>
</dbReference>
<dbReference type="PANTHER" id="PTHR38435">
    <property type="match status" value="1"/>
</dbReference>
<evidence type="ECO:0000313" key="3">
    <source>
        <dbReference type="EMBL" id="PJJ29794.1"/>
    </source>
</evidence>
<gene>
    <name evidence="3" type="ORF">H171_3352</name>
</gene>
<dbReference type="InterPro" id="IPR043894">
    <property type="entry name" value="MupG_C"/>
</dbReference>
<organism evidence="3 4">
    <name type="scientific">[Clostridium] celerecrescens 18A</name>
    <dbReference type="NCBI Taxonomy" id="1286362"/>
    <lineage>
        <taxon>Bacteria</taxon>
        <taxon>Bacillati</taxon>
        <taxon>Bacillota</taxon>
        <taxon>Clostridia</taxon>
        <taxon>Lachnospirales</taxon>
        <taxon>Lachnospiraceae</taxon>
        <taxon>Lacrimispora</taxon>
    </lineage>
</organism>
<evidence type="ECO:0000259" key="1">
    <source>
        <dbReference type="Pfam" id="PF05913"/>
    </source>
</evidence>